<feature type="region of interest" description="Disordered" evidence="1">
    <location>
        <begin position="323"/>
        <end position="396"/>
    </location>
</feature>
<evidence type="ECO:0000259" key="2">
    <source>
        <dbReference type="PROSITE" id="PS50888"/>
    </source>
</evidence>
<evidence type="ECO:0000313" key="3">
    <source>
        <dbReference type="EMBL" id="PPQ75961.1"/>
    </source>
</evidence>
<dbReference type="SUPFAM" id="SSF47459">
    <property type="entry name" value="HLH, helix-loop-helix DNA-binding domain"/>
    <property type="match status" value="1"/>
</dbReference>
<dbReference type="GO" id="GO:0046983">
    <property type="term" value="F:protein dimerization activity"/>
    <property type="evidence" value="ECO:0007669"/>
    <property type="project" value="InterPro"/>
</dbReference>
<dbReference type="Pfam" id="PF00010">
    <property type="entry name" value="HLH"/>
    <property type="match status" value="1"/>
</dbReference>
<feature type="compositionally biased region" description="Basic and acidic residues" evidence="1">
    <location>
        <begin position="296"/>
        <end position="305"/>
    </location>
</feature>
<comment type="caution">
    <text evidence="3">The sequence shown here is derived from an EMBL/GenBank/DDBJ whole genome shotgun (WGS) entry which is preliminary data.</text>
</comment>
<dbReference type="InterPro" id="IPR036638">
    <property type="entry name" value="HLH_DNA-bd_sf"/>
</dbReference>
<feature type="compositionally biased region" description="Low complexity" evidence="1">
    <location>
        <begin position="27"/>
        <end position="47"/>
    </location>
</feature>
<evidence type="ECO:0000256" key="1">
    <source>
        <dbReference type="SAM" id="MobiDB-lite"/>
    </source>
</evidence>
<dbReference type="Gene3D" id="4.10.280.10">
    <property type="entry name" value="Helix-loop-helix DNA-binding domain"/>
    <property type="match status" value="1"/>
</dbReference>
<dbReference type="OrthoDB" id="690068at2759"/>
<feature type="compositionally biased region" description="Basic and acidic residues" evidence="1">
    <location>
        <begin position="445"/>
        <end position="458"/>
    </location>
</feature>
<protein>
    <recommendedName>
        <fullName evidence="2">BHLH domain-containing protein</fullName>
    </recommendedName>
</protein>
<reference evidence="3 4" key="1">
    <citation type="journal article" date="2018" name="Evol. Lett.">
        <title>Horizontal gene cluster transfer increased hallucinogenic mushroom diversity.</title>
        <authorList>
            <person name="Reynolds H.T."/>
            <person name="Vijayakumar V."/>
            <person name="Gluck-Thaler E."/>
            <person name="Korotkin H.B."/>
            <person name="Matheny P.B."/>
            <person name="Slot J.C."/>
        </authorList>
    </citation>
    <scope>NUCLEOTIDE SEQUENCE [LARGE SCALE GENOMIC DNA]</scope>
    <source>
        <strain evidence="3 4">2629</strain>
    </source>
</reference>
<feature type="compositionally biased region" description="Polar residues" evidence="1">
    <location>
        <begin position="266"/>
        <end position="277"/>
    </location>
</feature>
<feature type="domain" description="BHLH" evidence="2">
    <location>
        <begin position="90"/>
        <end position="182"/>
    </location>
</feature>
<feature type="region of interest" description="Disordered" evidence="1">
    <location>
        <begin position="1"/>
        <end position="100"/>
    </location>
</feature>
<dbReference type="PROSITE" id="PS50888">
    <property type="entry name" value="BHLH"/>
    <property type="match status" value="1"/>
</dbReference>
<accession>A0A409WBU6</accession>
<evidence type="ECO:0000313" key="4">
    <source>
        <dbReference type="Proteomes" id="UP000284842"/>
    </source>
</evidence>
<organism evidence="3 4">
    <name type="scientific">Panaeolus cyanescens</name>
    <dbReference type="NCBI Taxonomy" id="181874"/>
    <lineage>
        <taxon>Eukaryota</taxon>
        <taxon>Fungi</taxon>
        <taxon>Dikarya</taxon>
        <taxon>Basidiomycota</taxon>
        <taxon>Agaricomycotina</taxon>
        <taxon>Agaricomycetes</taxon>
        <taxon>Agaricomycetidae</taxon>
        <taxon>Agaricales</taxon>
        <taxon>Agaricineae</taxon>
        <taxon>Galeropsidaceae</taxon>
        <taxon>Panaeolus</taxon>
    </lineage>
</organism>
<gene>
    <name evidence="3" type="ORF">CVT24_000147</name>
</gene>
<dbReference type="STRING" id="181874.A0A409WBU6"/>
<dbReference type="Proteomes" id="UP000284842">
    <property type="component" value="Unassembled WGS sequence"/>
</dbReference>
<dbReference type="InParanoid" id="A0A409WBU6"/>
<feature type="compositionally biased region" description="Low complexity" evidence="1">
    <location>
        <begin position="375"/>
        <end position="388"/>
    </location>
</feature>
<feature type="region of interest" description="Disordered" evidence="1">
    <location>
        <begin position="123"/>
        <end position="166"/>
    </location>
</feature>
<feature type="compositionally biased region" description="Basic and acidic residues" evidence="1">
    <location>
        <begin position="85"/>
        <end position="100"/>
    </location>
</feature>
<sequence length="486" mass="52879">MPEAQPEVYAASVNPPRRAKRGPLPPTSQTDQSTSRASTTTAAIRQILPTKPYTPRVSATSAETLSEPPPAPAKRGRKPGPLSRSAREAQRRLNHSIIEKARRTKINDALATLRQLVPVDYGQKAKAVQQEQSSDEEDDDEEYQEGEEKKAKQKPKKGKREEKEKEFKLEILVRTVAFLQDLLKRVEVLEGDGSGAMPVGTSLCQGCAAQREQKKRKRSDSRHREDNDGANDGPTSDDNPHRPTKVRRNTIEEITHQPPTPPYQESIRTSHVNTRSSPHAYERISPHQHHQPAQKSHGERGHIDSNRLPPIASWLPNAMIDPRLLPPSSSSENGAGAGSYLPSPPSSTHFDPIRSSQIPPALSLGPNAAERGSRSPPIRSNFSSTSSSGRTAEDESAASLLLQMASPPIFRGASGHSKNGVVGSSSSVLTEPSTFVLHSGGGDGGRVRRDERLGDEYRASTSTVRQAQTPGSMLGIQHHRGLRGSS</sequence>
<dbReference type="SMART" id="SM00353">
    <property type="entry name" value="HLH"/>
    <property type="match status" value="1"/>
</dbReference>
<proteinExistence type="predicted"/>
<dbReference type="EMBL" id="NHTK01005623">
    <property type="protein sequence ID" value="PPQ75961.1"/>
    <property type="molecule type" value="Genomic_DNA"/>
</dbReference>
<feature type="compositionally biased region" description="Polar residues" evidence="1">
    <location>
        <begin position="346"/>
        <end position="358"/>
    </location>
</feature>
<dbReference type="InterPro" id="IPR011598">
    <property type="entry name" value="bHLH_dom"/>
</dbReference>
<feature type="compositionally biased region" description="Basic residues" evidence="1">
    <location>
        <begin position="477"/>
        <end position="486"/>
    </location>
</feature>
<feature type="region of interest" description="Disordered" evidence="1">
    <location>
        <begin position="207"/>
        <end position="310"/>
    </location>
</feature>
<name>A0A409WBU6_9AGAR</name>
<keyword evidence="4" id="KW-1185">Reference proteome</keyword>
<feature type="region of interest" description="Disordered" evidence="1">
    <location>
        <begin position="433"/>
        <end position="486"/>
    </location>
</feature>
<dbReference type="AlphaFoldDB" id="A0A409WBU6"/>
<feature type="compositionally biased region" description="Acidic residues" evidence="1">
    <location>
        <begin position="133"/>
        <end position="145"/>
    </location>
</feature>
<feature type="compositionally biased region" description="Polar residues" evidence="1">
    <location>
        <begin position="459"/>
        <end position="471"/>
    </location>
</feature>